<reference evidence="2" key="1">
    <citation type="journal article" date="2011" name="Nat. Biotechnol.">
        <title>The genomic sequence of the Chinese hamster ovary (CHO)-K1 cell line.</title>
        <authorList>
            <person name="Xu X."/>
            <person name="Nagarajan H."/>
            <person name="Lewis N.E."/>
            <person name="Pan S."/>
            <person name="Cai Z."/>
            <person name="Liu X."/>
            <person name="Chen W."/>
            <person name="Xie M."/>
            <person name="Wang W."/>
            <person name="Hammond S."/>
            <person name="Andersen M.R."/>
            <person name="Neff N."/>
            <person name="Passarelli B."/>
            <person name="Koh W."/>
            <person name="Fan H.C."/>
            <person name="Wang J."/>
            <person name="Gui Y."/>
            <person name="Lee K.H."/>
            <person name="Betenbaugh M.J."/>
            <person name="Quake S.R."/>
            <person name="Famili I."/>
            <person name="Palsson B.O."/>
            <person name="Wang J."/>
        </authorList>
    </citation>
    <scope>NUCLEOTIDE SEQUENCE [LARGE SCALE GENOMIC DNA]</scope>
    <source>
        <strain evidence="2">CHO K1 cell line</strain>
    </source>
</reference>
<dbReference type="InParanoid" id="G3IC36"/>
<dbReference type="Proteomes" id="UP000001075">
    <property type="component" value="Unassembled WGS sequence"/>
</dbReference>
<organism evidence="1 2">
    <name type="scientific">Cricetulus griseus</name>
    <name type="common">Chinese hamster</name>
    <name type="synonym">Cricetulus barabensis griseus</name>
    <dbReference type="NCBI Taxonomy" id="10029"/>
    <lineage>
        <taxon>Eukaryota</taxon>
        <taxon>Metazoa</taxon>
        <taxon>Chordata</taxon>
        <taxon>Craniata</taxon>
        <taxon>Vertebrata</taxon>
        <taxon>Euteleostomi</taxon>
        <taxon>Mammalia</taxon>
        <taxon>Eutheria</taxon>
        <taxon>Euarchontoglires</taxon>
        <taxon>Glires</taxon>
        <taxon>Rodentia</taxon>
        <taxon>Myomorpha</taxon>
        <taxon>Muroidea</taxon>
        <taxon>Cricetidae</taxon>
        <taxon>Cricetinae</taxon>
        <taxon>Cricetulus</taxon>
    </lineage>
</organism>
<sequence>MYDECPNTSELENDPCFDSACREAAWISLASSLLCLTGPLTEHTVHKGNLTQFSVRGNWKAFSIANVSGV</sequence>
<name>G3IC36_CRIGR</name>
<protein>
    <submittedName>
        <fullName evidence="1">Uncharacterized protein</fullName>
    </submittedName>
</protein>
<gene>
    <name evidence="1" type="ORF">I79_021224</name>
</gene>
<evidence type="ECO:0000313" key="1">
    <source>
        <dbReference type="EMBL" id="EGW11692.1"/>
    </source>
</evidence>
<accession>G3IC36</accession>
<dbReference type="AlphaFoldDB" id="G3IC36"/>
<proteinExistence type="predicted"/>
<dbReference type="EMBL" id="JH001884">
    <property type="protein sequence ID" value="EGW11692.1"/>
    <property type="molecule type" value="Genomic_DNA"/>
</dbReference>
<evidence type="ECO:0000313" key="2">
    <source>
        <dbReference type="Proteomes" id="UP000001075"/>
    </source>
</evidence>